<evidence type="ECO:0000256" key="3">
    <source>
        <dbReference type="ARBA" id="ARBA00022475"/>
    </source>
</evidence>
<feature type="transmembrane region" description="Helical" evidence="8">
    <location>
        <begin position="183"/>
        <end position="202"/>
    </location>
</feature>
<dbReference type="PANTHER" id="PTHR24241">
    <property type="entry name" value="NEUROPEPTIDE RECEPTOR-RELATED G-PROTEIN COUPLED RECEPTOR"/>
    <property type="match status" value="1"/>
</dbReference>
<dbReference type="OrthoDB" id="6376512at2759"/>
<dbReference type="PANTHER" id="PTHR24241:SF170">
    <property type="entry name" value="G-PROTEIN COUPLED RECEPTORS FAMILY 1 PROFILE DOMAIN-CONTAINING PROTEIN"/>
    <property type="match status" value="1"/>
</dbReference>
<dbReference type="GO" id="GO:0004930">
    <property type="term" value="F:G protein-coupled receptor activity"/>
    <property type="evidence" value="ECO:0007669"/>
    <property type="project" value="InterPro"/>
</dbReference>
<dbReference type="SUPFAM" id="SSF81321">
    <property type="entry name" value="Family A G protein-coupled receptor-like"/>
    <property type="match status" value="1"/>
</dbReference>
<dbReference type="EMBL" id="CAKXAJ010020394">
    <property type="protein sequence ID" value="CAH2221865.1"/>
    <property type="molecule type" value="Genomic_DNA"/>
</dbReference>
<feature type="domain" description="G-protein coupled receptors family 1 profile" evidence="9">
    <location>
        <begin position="1"/>
        <end position="199"/>
    </location>
</feature>
<evidence type="ECO:0000313" key="10">
    <source>
        <dbReference type="EMBL" id="CAH2221865.1"/>
    </source>
</evidence>
<keyword evidence="5 8" id="KW-1133">Transmembrane helix</keyword>
<evidence type="ECO:0000256" key="8">
    <source>
        <dbReference type="SAM" id="Phobius"/>
    </source>
</evidence>
<dbReference type="Pfam" id="PF00001">
    <property type="entry name" value="7tm_1"/>
    <property type="match status" value="1"/>
</dbReference>
<evidence type="ECO:0000256" key="2">
    <source>
        <dbReference type="ARBA" id="ARBA00010663"/>
    </source>
</evidence>
<reference evidence="10" key="1">
    <citation type="submission" date="2022-03" db="EMBL/GenBank/DDBJ databases">
        <authorList>
            <person name="Lindestad O."/>
        </authorList>
    </citation>
    <scope>NUCLEOTIDE SEQUENCE</scope>
</reference>
<gene>
    <name evidence="10" type="primary">jg25957</name>
    <name evidence="10" type="ORF">PAEG_LOCUS6725</name>
</gene>
<evidence type="ECO:0000313" key="11">
    <source>
        <dbReference type="Proteomes" id="UP000838756"/>
    </source>
</evidence>
<keyword evidence="6 8" id="KW-0472">Membrane</keyword>
<dbReference type="InterPro" id="IPR017452">
    <property type="entry name" value="GPCR_Rhodpsn_7TM"/>
</dbReference>
<keyword evidence="11" id="KW-1185">Reference proteome</keyword>
<dbReference type="Proteomes" id="UP000838756">
    <property type="component" value="Unassembled WGS sequence"/>
</dbReference>
<sequence>MCRLSGYIEATLWCVSVYSFMWISVDRYQAIRKPLRYETFQTRARGQCWMVFSWMCAATLCCPPLFANQKKDNFDSDTLVCMLDWGTTSAYTLTLGILVLGPSIISIVYNYLYIICKRRKLYSGSLNKDKEYASALAENLANPNQKVSFILVLTFWLSWTPYAIVCLYEYIGEEKKSPMVHFAVVWIGVLNSCWKFVVLLPLSPEFRLAFKLLCKSLCCRSKVRLDGDGGMMNADCEMLE</sequence>
<proteinExistence type="inferred from homology"/>
<protein>
    <submittedName>
        <fullName evidence="10">Jg25957 protein</fullName>
    </submittedName>
</protein>
<feature type="transmembrane region" description="Helical" evidence="8">
    <location>
        <begin position="149"/>
        <end position="171"/>
    </location>
</feature>
<keyword evidence="7" id="KW-0675">Receptor</keyword>
<keyword evidence="3" id="KW-1003">Cell membrane</keyword>
<feature type="transmembrane region" description="Helical" evidence="8">
    <location>
        <begin position="90"/>
        <end position="112"/>
    </location>
</feature>
<keyword evidence="4 8" id="KW-0812">Transmembrane</keyword>
<evidence type="ECO:0000256" key="6">
    <source>
        <dbReference type="ARBA" id="ARBA00023136"/>
    </source>
</evidence>
<organism evidence="10 11">
    <name type="scientific">Pararge aegeria aegeria</name>
    <dbReference type="NCBI Taxonomy" id="348720"/>
    <lineage>
        <taxon>Eukaryota</taxon>
        <taxon>Metazoa</taxon>
        <taxon>Ecdysozoa</taxon>
        <taxon>Arthropoda</taxon>
        <taxon>Hexapoda</taxon>
        <taxon>Insecta</taxon>
        <taxon>Pterygota</taxon>
        <taxon>Neoptera</taxon>
        <taxon>Endopterygota</taxon>
        <taxon>Lepidoptera</taxon>
        <taxon>Glossata</taxon>
        <taxon>Ditrysia</taxon>
        <taxon>Papilionoidea</taxon>
        <taxon>Nymphalidae</taxon>
        <taxon>Satyrinae</taxon>
        <taxon>Satyrini</taxon>
        <taxon>Parargina</taxon>
        <taxon>Pararge</taxon>
    </lineage>
</organism>
<evidence type="ECO:0000259" key="9">
    <source>
        <dbReference type="PROSITE" id="PS50262"/>
    </source>
</evidence>
<feature type="transmembrane region" description="Helical" evidence="8">
    <location>
        <begin position="6"/>
        <end position="25"/>
    </location>
</feature>
<evidence type="ECO:0000256" key="1">
    <source>
        <dbReference type="ARBA" id="ARBA00004651"/>
    </source>
</evidence>
<dbReference type="GO" id="GO:0032870">
    <property type="term" value="P:cellular response to hormone stimulus"/>
    <property type="evidence" value="ECO:0007669"/>
    <property type="project" value="TreeGrafter"/>
</dbReference>
<evidence type="ECO:0000256" key="7">
    <source>
        <dbReference type="ARBA" id="ARBA00023170"/>
    </source>
</evidence>
<feature type="transmembrane region" description="Helical" evidence="8">
    <location>
        <begin position="46"/>
        <end position="66"/>
    </location>
</feature>
<name>A0A8S4QUG8_9NEOP</name>
<comment type="similarity">
    <text evidence="2">Belongs to the G-protein coupled receptor 1 family.</text>
</comment>
<dbReference type="GO" id="GO:0042277">
    <property type="term" value="F:peptide binding"/>
    <property type="evidence" value="ECO:0007669"/>
    <property type="project" value="TreeGrafter"/>
</dbReference>
<dbReference type="InterPro" id="IPR000276">
    <property type="entry name" value="GPCR_Rhodpsn"/>
</dbReference>
<dbReference type="PRINTS" id="PR00237">
    <property type="entry name" value="GPCRRHODOPSN"/>
</dbReference>
<accession>A0A8S4QUG8</accession>
<evidence type="ECO:0000256" key="4">
    <source>
        <dbReference type="ARBA" id="ARBA00022692"/>
    </source>
</evidence>
<comment type="subcellular location">
    <subcellularLocation>
        <location evidence="1">Cell membrane</location>
        <topology evidence="1">Multi-pass membrane protein</topology>
    </subcellularLocation>
</comment>
<dbReference type="AlphaFoldDB" id="A0A8S4QUG8"/>
<comment type="caution">
    <text evidence="10">The sequence shown here is derived from an EMBL/GenBank/DDBJ whole genome shotgun (WGS) entry which is preliminary data.</text>
</comment>
<dbReference type="CDD" id="cd00637">
    <property type="entry name" value="7tm_classA_rhodopsin-like"/>
    <property type="match status" value="1"/>
</dbReference>
<dbReference type="GO" id="GO:0005886">
    <property type="term" value="C:plasma membrane"/>
    <property type="evidence" value="ECO:0007669"/>
    <property type="project" value="UniProtKB-SubCell"/>
</dbReference>
<dbReference type="PROSITE" id="PS50262">
    <property type="entry name" value="G_PROTEIN_RECEP_F1_2"/>
    <property type="match status" value="1"/>
</dbReference>
<dbReference type="Gene3D" id="1.20.1070.10">
    <property type="entry name" value="Rhodopsin 7-helix transmembrane proteins"/>
    <property type="match status" value="1"/>
</dbReference>
<evidence type="ECO:0000256" key="5">
    <source>
        <dbReference type="ARBA" id="ARBA00022989"/>
    </source>
</evidence>